<evidence type="ECO:0000313" key="1">
    <source>
        <dbReference type="EMBL" id="KAJ9615215.1"/>
    </source>
</evidence>
<dbReference type="InterPro" id="IPR032710">
    <property type="entry name" value="NTF2-like_dom_sf"/>
</dbReference>
<dbReference type="Proteomes" id="UP001172673">
    <property type="component" value="Unassembled WGS sequence"/>
</dbReference>
<comment type="caution">
    <text evidence="1">The sequence shown here is derived from an EMBL/GenBank/DDBJ whole genome shotgun (WGS) entry which is preliminary data.</text>
</comment>
<gene>
    <name evidence="1" type="ORF">H2200_001289</name>
</gene>
<evidence type="ECO:0000313" key="2">
    <source>
        <dbReference type="Proteomes" id="UP001172673"/>
    </source>
</evidence>
<dbReference type="SUPFAM" id="SSF54427">
    <property type="entry name" value="NTF2-like"/>
    <property type="match status" value="1"/>
</dbReference>
<keyword evidence="2" id="KW-1185">Reference proteome</keyword>
<proteinExistence type="predicted"/>
<evidence type="ECO:0008006" key="3">
    <source>
        <dbReference type="Google" id="ProtNLM"/>
    </source>
</evidence>
<dbReference type="EMBL" id="JAPDRK010000002">
    <property type="protein sequence ID" value="KAJ9615215.1"/>
    <property type="molecule type" value="Genomic_DNA"/>
</dbReference>
<sequence>MSAQTLTQESAEHMAREWFSKVDVLDVDATVSLCDEESVVTFGNNPSIQGVTNLREMFGGFYQYFDKMNHDIRNISVGYYIKGKKDESPVVVPVMSVMRLKSGSAGGQMRFKDFRVYIDLSPVMAMVQS</sequence>
<dbReference type="AlphaFoldDB" id="A0AA38XLE0"/>
<dbReference type="Gene3D" id="3.10.450.50">
    <property type="match status" value="1"/>
</dbReference>
<accession>A0AA38XLE0</accession>
<name>A0AA38XLE0_9EURO</name>
<protein>
    <recommendedName>
        <fullName evidence="3">SnoaL-like domain-containing protein</fullName>
    </recommendedName>
</protein>
<reference evidence="1" key="1">
    <citation type="submission" date="2022-10" db="EMBL/GenBank/DDBJ databases">
        <title>Culturing micro-colonial fungi from biological soil crusts in the Mojave desert and describing Neophaeococcomyces mojavensis, and introducing the new genera and species Taxawa tesnikishii.</title>
        <authorList>
            <person name="Kurbessoian T."/>
            <person name="Stajich J.E."/>
        </authorList>
    </citation>
    <scope>NUCLEOTIDE SEQUENCE</scope>
    <source>
        <strain evidence="1">TK_41</strain>
    </source>
</reference>
<organism evidence="1 2">
    <name type="scientific">Cladophialophora chaetospira</name>
    <dbReference type="NCBI Taxonomy" id="386627"/>
    <lineage>
        <taxon>Eukaryota</taxon>
        <taxon>Fungi</taxon>
        <taxon>Dikarya</taxon>
        <taxon>Ascomycota</taxon>
        <taxon>Pezizomycotina</taxon>
        <taxon>Eurotiomycetes</taxon>
        <taxon>Chaetothyriomycetidae</taxon>
        <taxon>Chaetothyriales</taxon>
        <taxon>Herpotrichiellaceae</taxon>
        <taxon>Cladophialophora</taxon>
    </lineage>
</organism>